<feature type="binding site" evidence="2">
    <location>
        <begin position="18"/>
        <end position="21"/>
    </location>
    <ligand>
        <name>substrate</name>
    </ligand>
</feature>
<comment type="caution">
    <text evidence="2">Lacks conserved residue(s) required for the propagation of feature annotation.</text>
</comment>
<feature type="binding site" evidence="2">
    <location>
        <position position="22"/>
    </location>
    <ligand>
        <name>substrate</name>
    </ligand>
</feature>
<evidence type="ECO:0000256" key="2">
    <source>
        <dbReference type="HAMAP-Rule" id="MF_01139"/>
    </source>
</evidence>
<feature type="binding site" evidence="2">
    <location>
        <position position="198"/>
    </location>
    <ligand>
        <name>Mg(2+)</name>
        <dbReference type="ChEBI" id="CHEBI:18420"/>
    </ligand>
</feature>
<dbReference type="Proteomes" id="UP000176997">
    <property type="component" value="Unassembled WGS sequence"/>
</dbReference>
<dbReference type="HAMAP" id="MF_01139">
    <property type="entry name" value="ISPT"/>
    <property type="match status" value="1"/>
</dbReference>
<dbReference type="GO" id="GO:0016094">
    <property type="term" value="P:polyprenol biosynthetic process"/>
    <property type="evidence" value="ECO:0007669"/>
    <property type="project" value="TreeGrafter"/>
</dbReference>
<sequence length="230" mass="26085">MNTPAQHILRSIGIIMDGNRRWAKGRGLPAAYGHKSGYETLKEITVTARDAGVQFVTAYAFSTENWMRSKMEVALLIKLLRTVLATELPDLKQEKIAVRFIGQLERFPKSIQEDMARFEKETKDGARITLVIALSYGGRAEIFDAVRQALRAGIAPKDEDALAKFLWTAGVPDPDLIIRTGGEERLSNFLLWQAAYSELFFTKTLWPDFSKREFRAMLRAYAGRERRRGA</sequence>
<dbReference type="PANTHER" id="PTHR10291:SF0">
    <property type="entry name" value="DEHYDRODOLICHYL DIPHOSPHATE SYNTHASE 2"/>
    <property type="match status" value="1"/>
</dbReference>
<dbReference type="EC" id="2.5.1.-" evidence="2"/>
<feature type="binding site" evidence="2">
    <location>
        <position position="179"/>
    </location>
    <ligand>
        <name>substrate</name>
    </ligand>
</feature>
<comment type="subunit">
    <text evidence="2">Homodimer.</text>
</comment>
<dbReference type="AlphaFoldDB" id="A0A1G2S3R5"/>
<evidence type="ECO:0000313" key="3">
    <source>
        <dbReference type="EMBL" id="OHA79744.1"/>
    </source>
</evidence>
<reference evidence="3 4" key="1">
    <citation type="journal article" date="2016" name="Nat. Commun.">
        <title>Thousands of microbial genomes shed light on interconnected biogeochemical processes in an aquifer system.</title>
        <authorList>
            <person name="Anantharaman K."/>
            <person name="Brown C.T."/>
            <person name="Hug L.A."/>
            <person name="Sharon I."/>
            <person name="Castelle C.J."/>
            <person name="Probst A.J."/>
            <person name="Thomas B.C."/>
            <person name="Singh A."/>
            <person name="Wilkins M.J."/>
            <person name="Karaoz U."/>
            <person name="Brodie E.L."/>
            <person name="Williams K.H."/>
            <person name="Hubbard S.S."/>
            <person name="Banfield J.F."/>
        </authorList>
    </citation>
    <scope>NUCLEOTIDE SEQUENCE [LARGE SCALE GENOMIC DNA]</scope>
</reference>
<feature type="binding site" evidence="2">
    <location>
        <position position="34"/>
    </location>
    <ligand>
        <name>substrate</name>
    </ligand>
</feature>
<accession>A0A1G2S3R5</accession>
<comment type="similarity">
    <text evidence="2">Belongs to the UPP synthase family.</text>
</comment>
<dbReference type="GO" id="GO:0045547">
    <property type="term" value="F:ditrans,polycis-polyprenyl diphosphate synthase [(2E,6E)-farnesyl diphosphate specific] activity"/>
    <property type="evidence" value="ECO:0007669"/>
    <property type="project" value="TreeGrafter"/>
</dbReference>
<dbReference type="STRING" id="1802723.A2675_03985"/>
<dbReference type="PROSITE" id="PS01066">
    <property type="entry name" value="UPP_SYNTHASE"/>
    <property type="match status" value="1"/>
</dbReference>
<feature type="binding site" evidence="2">
    <location>
        <position position="68"/>
    </location>
    <ligand>
        <name>substrate</name>
    </ligand>
</feature>
<keyword evidence="1 2" id="KW-0808">Transferase</keyword>
<feature type="binding site" evidence="2">
    <location>
        <position position="17"/>
    </location>
    <ligand>
        <name>Mg(2+)</name>
        <dbReference type="ChEBI" id="CHEBI:18420"/>
    </ligand>
</feature>
<dbReference type="InterPro" id="IPR036424">
    <property type="entry name" value="UPP_synth-like_sf"/>
</dbReference>
<comment type="function">
    <text evidence="2">Catalyzes the condensation of isopentenyl diphosphate (IPP) with allylic pyrophosphates generating different type of terpenoids.</text>
</comment>
<dbReference type="NCBIfam" id="TIGR00055">
    <property type="entry name" value="uppS"/>
    <property type="match status" value="1"/>
</dbReference>
<proteinExistence type="inferred from homology"/>
<feature type="binding site" evidence="2">
    <location>
        <begin position="62"/>
        <end position="64"/>
    </location>
    <ligand>
        <name>substrate</name>
    </ligand>
</feature>
<protein>
    <recommendedName>
        <fullName evidence="2">Isoprenyl transferase</fullName>
        <ecNumber evidence="2">2.5.1.-</ecNumber>
    </recommendedName>
</protein>
<feature type="binding site" evidence="2">
    <location>
        <begin position="185"/>
        <end position="187"/>
    </location>
    <ligand>
        <name>substrate</name>
    </ligand>
</feature>
<dbReference type="PANTHER" id="PTHR10291">
    <property type="entry name" value="DEHYDRODOLICHYL DIPHOSPHATE SYNTHASE FAMILY MEMBER"/>
    <property type="match status" value="1"/>
</dbReference>
<evidence type="ECO:0000256" key="1">
    <source>
        <dbReference type="ARBA" id="ARBA00022679"/>
    </source>
</evidence>
<comment type="cofactor">
    <cofactor evidence="2">
        <name>Mg(2+)</name>
        <dbReference type="ChEBI" id="CHEBI:18420"/>
    </cofactor>
    <text evidence="2">Binds 2 magnesium ions per subunit.</text>
</comment>
<evidence type="ECO:0000313" key="4">
    <source>
        <dbReference type="Proteomes" id="UP000176997"/>
    </source>
</evidence>
<dbReference type="CDD" id="cd00475">
    <property type="entry name" value="Cis_IPPS"/>
    <property type="match status" value="1"/>
</dbReference>
<keyword evidence="2" id="KW-0460">Magnesium</keyword>
<dbReference type="Gene3D" id="3.40.1180.10">
    <property type="entry name" value="Decaprenyl diphosphate synthase-like"/>
    <property type="match status" value="1"/>
</dbReference>
<organism evidence="3 4">
    <name type="scientific">Candidatus Yonathbacteria bacterium RIFCSPHIGHO2_01_FULL_51_10</name>
    <dbReference type="NCBI Taxonomy" id="1802723"/>
    <lineage>
        <taxon>Bacteria</taxon>
        <taxon>Candidatus Yonathiibacteriota</taxon>
    </lineage>
</organism>
<dbReference type="Pfam" id="PF01255">
    <property type="entry name" value="Prenyltransf"/>
    <property type="match status" value="1"/>
</dbReference>
<feature type="active site" description="Proton acceptor" evidence="2">
    <location>
        <position position="65"/>
    </location>
</feature>
<dbReference type="InterPro" id="IPR018520">
    <property type="entry name" value="UPP_synth-like_CS"/>
</dbReference>
<name>A0A1G2S3R5_9BACT</name>
<dbReference type="InterPro" id="IPR001441">
    <property type="entry name" value="UPP_synth-like"/>
</dbReference>
<feature type="active site" evidence="2">
    <location>
        <position position="17"/>
    </location>
</feature>
<dbReference type="EMBL" id="MHUS01000043">
    <property type="protein sequence ID" value="OHA79744.1"/>
    <property type="molecule type" value="Genomic_DNA"/>
</dbReference>
<feature type="binding site" evidence="2">
    <location>
        <position position="66"/>
    </location>
    <ligand>
        <name>substrate</name>
    </ligand>
</feature>
<keyword evidence="2" id="KW-0479">Metal-binding</keyword>
<dbReference type="GO" id="GO:0000287">
    <property type="term" value="F:magnesium ion binding"/>
    <property type="evidence" value="ECO:0007669"/>
    <property type="project" value="UniProtKB-UniRule"/>
</dbReference>
<dbReference type="SUPFAM" id="SSF64005">
    <property type="entry name" value="Undecaprenyl diphosphate synthase"/>
    <property type="match status" value="1"/>
</dbReference>
<gene>
    <name evidence="3" type="ORF">A2675_03985</name>
</gene>
<comment type="caution">
    <text evidence="3">The sequence shown here is derived from an EMBL/GenBank/DDBJ whole genome shotgun (WGS) entry which is preliminary data.</text>
</comment>